<dbReference type="InterPro" id="IPR036922">
    <property type="entry name" value="Rieske_2Fe-2S_sf"/>
</dbReference>
<protein>
    <submittedName>
        <fullName evidence="6">Rieske (2Fe-2S) protein</fullName>
    </submittedName>
</protein>
<keyword evidence="2" id="KW-0479">Metal-binding</keyword>
<dbReference type="EMBL" id="CP018221">
    <property type="protein sequence ID" value="API59766.1"/>
    <property type="molecule type" value="Genomic_DNA"/>
</dbReference>
<dbReference type="SUPFAM" id="SSF50022">
    <property type="entry name" value="ISP domain"/>
    <property type="match status" value="1"/>
</dbReference>
<evidence type="ECO:0000256" key="3">
    <source>
        <dbReference type="ARBA" id="ARBA00023004"/>
    </source>
</evidence>
<keyword evidence="3" id="KW-0408">Iron</keyword>
<dbReference type="PANTHER" id="PTHR21496">
    <property type="entry name" value="FERREDOXIN-RELATED"/>
    <property type="match status" value="1"/>
</dbReference>
<evidence type="ECO:0000256" key="1">
    <source>
        <dbReference type="ARBA" id="ARBA00022714"/>
    </source>
</evidence>
<dbReference type="AlphaFoldDB" id="A0A1L3ZVT3"/>
<dbReference type="GO" id="GO:0051537">
    <property type="term" value="F:2 iron, 2 sulfur cluster binding"/>
    <property type="evidence" value="ECO:0007669"/>
    <property type="project" value="UniProtKB-KW"/>
</dbReference>
<keyword evidence="4" id="KW-0411">Iron-sulfur</keyword>
<gene>
    <name evidence="6" type="ORF">BSL82_10940</name>
</gene>
<dbReference type="RefSeq" id="WP_072597559.1">
    <property type="nucleotide sequence ID" value="NZ_CP018221.1"/>
</dbReference>
<sequence length="108" mass="11914">MSDASVTLRWHLIGSLDDFVEDQPVSRVVEGTDVAIFRVNGELFALADHCTHGDARLSEGWVEGNCVECPLHQARFNLLTGEAETGPAWEPVRAYKLRTDGSQVYIGL</sequence>
<evidence type="ECO:0000313" key="6">
    <source>
        <dbReference type="EMBL" id="API59766.1"/>
    </source>
</evidence>
<evidence type="ECO:0000259" key="5">
    <source>
        <dbReference type="PROSITE" id="PS51296"/>
    </source>
</evidence>
<dbReference type="KEGG" id="sphj:BSL82_10940"/>
<dbReference type="Pfam" id="PF00355">
    <property type="entry name" value="Rieske"/>
    <property type="match status" value="1"/>
</dbReference>
<dbReference type="PANTHER" id="PTHR21496:SF23">
    <property type="entry name" value="3-PHENYLPROPIONATE_CINNAMIC ACID DIOXYGENASE FERREDOXIN SUBUNIT"/>
    <property type="match status" value="1"/>
</dbReference>
<proteinExistence type="predicted"/>
<dbReference type="Gene3D" id="2.102.10.10">
    <property type="entry name" value="Rieske [2Fe-2S] iron-sulphur domain"/>
    <property type="match status" value="1"/>
</dbReference>
<keyword evidence="7" id="KW-1185">Reference proteome</keyword>
<name>A0A1L3ZVT3_9SPHN</name>
<dbReference type="GO" id="GO:0046872">
    <property type="term" value="F:metal ion binding"/>
    <property type="evidence" value="ECO:0007669"/>
    <property type="project" value="UniProtKB-KW"/>
</dbReference>
<organism evidence="6 7">
    <name type="scientific">Tardibacter chloracetimidivorans</name>
    <dbReference type="NCBI Taxonomy" id="1921510"/>
    <lineage>
        <taxon>Bacteria</taxon>
        <taxon>Pseudomonadati</taxon>
        <taxon>Pseudomonadota</taxon>
        <taxon>Alphaproteobacteria</taxon>
        <taxon>Sphingomonadales</taxon>
        <taxon>Sphingomonadaceae</taxon>
        <taxon>Tardibacter</taxon>
    </lineage>
</organism>
<reference evidence="7" key="1">
    <citation type="submission" date="2016-11" db="EMBL/GenBank/DDBJ databases">
        <title>Complete Genome Sequence of alachlor-degrading Sphingomonas sp. strain JJ-A5.</title>
        <authorList>
            <person name="Lee H."/>
            <person name="Ka J.-O."/>
        </authorList>
    </citation>
    <scope>NUCLEOTIDE SEQUENCE [LARGE SCALE GENOMIC DNA]</scope>
    <source>
        <strain evidence="7">JJ-A5</strain>
    </source>
</reference>
<evidence type="ECO:0000313" key="7">
    <source>
        <dbReference type="Proteomes" id="UP000182063"/>
    </source>
</evidence>
<accession>A0A1L3ZVT3</accession>
<evidence type="ECO:0000256" key="4">
    <source>
        <dbReference type="ARBA" id="ARBA00023014"/>
    </source>
</evidence>
<evidence type="ECO:0000256" key="2">
    <source>
        <dbReference type="ARBA" id="ARBA00022723"/>
    </source>
</evidence>
<feature type="domain" description="Rieske" evidence="5">
    <location>
        <begin position="10"/>
        <end position="106"/>
    </location>
</feature>
<keyword evidence="1" id="KW-0001">2Fe-2S</keyword>
<dbReference type="OrthoDB" id="9800167at2"/>
<dbReference type="CDD" id="cd03528">
    <property type="entry name" value="Rieske_RO_ferredoxin"/>
    <property type="match status" value="1"/>
</dbReference>
<dbReference type="STRING" id="1921510.BSL82_10940"/>
<dbReference type="PROSITE" id="PS51296">
    <property type="entry name" value="RIESKE"/>
    <property type="match status" value="1"/>
</dbReference>
<dbReference type="Proteomes" id="UP000182063">
    <property type="component" value="Chromosome"/>
</dbReference>
<dbReference type="InterPro" id="IPR017941">
    <property type="entry name" value="Rieske_2Fe-2S"/>
</dbReference>